<evidence type="ECO:0000313" key="3">
    <source>
        <dbReference type="Proteomes" id="UP000294813"/>
    </source>
</evidence>
<evidence type="ECO:0000313" key="2">
    <source>
        <dbReference type="EMBL" id="TCP64985.1"/>
    </source>
</evidence>
<dbReference type="SUPFAM" id="SSF47240">
    <property type="entry name" value="Ferritin-like"/>
    <property type="match status" value="1"/>
</dbReference>
<evidence type="ECO:0000256" key="1">
    <source>
        <dbReference type="SAM" id="MobiDB-lite"/>
    </source>
</evidence>
<feature type="region of interest" description="Disordered" evidence="1">
    <location>
        <begin position="89"/>
        <end position="129"/>
    </location>
</feature>
<accession>A0A4R2S0Y4</accession>
<feature type="compositionally biased region" description="Acidic residues" evidence="1">
    <location>
        <begin position="119"/>
        <end position="128"/>
    </location>
</feature>
<gene>
    <name evidence="2" type="ORF">EDD73_10755</name>
</gene>
<dbReference type="EMBL" id="SLXT01000007">
    <property type="protein sequence ID" value="TCP64985.1"/>
    <property type="molecule type" value="Genomic_DNA"/>
</dbReference>
<proteinExistence type="predicted"/>
<dbReference type="RefSeq" id="WP_131918718.1">
    <property type="nucleotide sequence ID" value="NZ_JAOQNU010000007.1"/>
</dbReference>
<comment type="caution">
    <text evidence="2">The sequence shown here is derived from an EMBL/GenBank/DDBJ whole genome shotgun (WGS) entry which is preliminary data.</text>
</comment>
<dbReference type="AlphaFoldDB" id="A0A4R2S0Y4"/>
<sequence length="205" mass="23062">MATHVRTLLREAICHENAAIQLYEEAALRVHPALQSFFVKEAEHEKEHLAVLTRLLMEVDSVFATCAEKDGLHYANALPSAFAFLEPSSDASSTKETEADEEHSEFESSSCEETNHADDNEDDDEENLDALGPLTGDAILIARTREYLSRSIAQELSTIAAYEEAIDDCNIKRVRKAFKVILSHEKDDLVDFLKARYDLTFEIAR</sequence>
<reference evidence="2 3" key="1">
    <citation type="submission" date="2019-03" db="EMBL/GenBank/DDBJ databases">
        <title>Genomic Encyclopedia of Type Strains, Phase IV (KMG-IV): sequencing the most valuable type-strain genomes for metagenomic binning, comparative biology and taxonomic classification.</title>
        <authorList>
            <person name="Goeker M."/>
        </authorList>
    </citation>
    <scope>NUCLEOTIDE SEQUENCE [LARGE SCALE GENOMIC DNA]</scope>
    <source>
        <strain evidence="2 3">DSM 11170</strain>
    </source>
</reference>
<keyword evidence="3" id="KW-1185">Reference proteome</keyword>
<name>A0A4R2S0Y4_9FIRM</name>
<protein>
    <recommendedName>
        <fullName evidence="4">Rubrerythrin</fullName>
    </recommendedName>
</protein>
<dbReference type="Proteomes" id="UP000294813">
    <property type="component" value="Unassembled WGS sequence"/>
</dbReference>
<organism evidence="2 3">
    <name type="scientific">Heliophilum fasciatum</name>
    <dbReference type="NCBI Taxonomy" id="35700"/>
    <lineage>
        <taxon>Bacteria</taxon>
        <taxon>Bacillati</taxon>
        <taxon>Bacillota</taxon>
        <taxon>Clostridia</taxon>
        <taxon>Eubacteriales</taxon>
        <taxon>Heliobacteriaceae</taxon>
        <taxon>Heliophilum</taxon>
    </lineage>
</organism>
<evidence type="ECO:0008006" key="4">
    <source>
        <dbReference type="Google" id="ProtNLM"/>
    </source>
</evidence>
<dbReference type="InterPro" id="IPR009078">
    <property type="entry name" value="Ferritin-like_SF"/>
</dbReference>